<reference evidence="8 9" key="2">
    <citation type="journal article" date="2013" name="Plant Cell Physiol.">
        <title>Rice Annotation Project Database (RAP-DB): an integrative and interactive database for rice genomics.</title>
        <authorList>
            <person name="Sakai H."/>
            <person name="Lee S.S."/>
            <person name="Tanaka T."/>
            <person name="Numa H."/>
            <person name="Kim J."/>
            <person name="Kawahara Y."/>
            <person name="Wakimoto H."/>
            <person name="Yang C.C."/>
            <person name="Iwamoto M."/>
            <person name="Abe T."/>
            <person name="Yamada Y."/>
            <person name="Muto A."/>
            <person name="Inokuchi H."/>
            <person name="Ikemura T."/>
            <person name="Matsumoto T."/>
            <person name="Sasaki T."/>
            <person name="Itoh T."/>
        </authorList>
    </citation>
    <scope>NUCLEOTIDE SEQUENCE [LARGE SCALE GENOMIC DNA]</scope>
    <source>
        <strain evidence="9">cv. Nipponbare</strain>
    </source>
</reference>
<keyword evidence="2 6" id="KW-0732">Signal</keyword>
<gene>
    <name evidence="8" type="ordered locus">Os05g0310500</name>
    <name evidence="8" type="ORF">OSNPB_050310500</name>
</gene>
<feature type="signal peptide" evidence="6">
    <location>
        <begin position="1"/>
        <end position="22"/>
    </location>
</feature>
<evidence type="ECO:0000313" key="9">
    <source>
        <dbReference type="Proteomes" id="UP000059680"/>
    </source>
</evidence>
<proteinExistence type="evidence at protein level"/>
<dbReference type="EMBL" id="AP014961">
    <property type="protein sequence ID" value="BAS93281.1"/>
    <property type="molecule type" value="Genomic_DNA"/>
</dbReference>
<reference evidence="8 9" key="3">
    <citation type="journal article" date="2013" name="Rice">
        <title>Improvement of the Oryza sativa Nipponbare reference genome using next generation sequence and optical map data.</title>
        <authorList>
            <person name="Kawahara Y."/>
            <person name="de la Bastide M."/>
            <person name="Hamilton J.P."/>
            <person name="Kanamori H."/>
            <person name="McCombie W.R."/>
            <person name="Ouyang S."/>
            <person name="Schwartz D.C."/>
            <person name="Tanaka T."/>
            <person name="Wu J."/>
            <person name="Zhou S."/>
            <person name="Childs K.L."/>
            <person name="Davidson R.M."/>
            <person name="Lin H."/>
            <person name="Quesada-Ocampo L."/>
            <person name="Vaillancourt B."/>
            <person name="Sakai H."/>
            <person name="Lee S.S."/>
            <person name="Kim J."/>
            <person name="Numa H."/>
            <person name="Itoh T."/>
            <person name="Buell C.R."/>
            <person name="Matsumoto T."/>
        </authorList>
    </citation>
    <scope>NUCLEOTIDE SEQUENCE [LARGE SCALE GENOMIC DNA]</scope>
    <source>
        <strain evidence="9">cv. Nipponbare</strain>
    </source>
</reference>
<keyword evidence="9" id="KW-1185">Reference proteome</keyword>
<dbReference type="AlphaFoldDB" id="A0A0N7KKI1"/>
<keyword evidence="3" id="KW-0378">Hydrolase</keyword>
<evidence type="ECO:0000256" key="5">
    <source>
        <dbReference type="ARBA" id="ARBA00023157"/>
    </source>
</evidence>
<evidence type="ECO:0000259" key="7">
    <source>
        <dbReference type="Pfam" id="PF08127"/>
    </source>
</evidence>
<dbReference type="Gramene" id="Os05t0310500-02">
    <property type="protein sequence ID" value="Os05t0310500-02"/>
    <property type="gene ID" value="Os05g0310500"/>
</dbReference>
<protein>
    <submittedName>
        <fullName evidence="8">Os05g0310500 protein</fullName>
    </submittedName>
</protein>
<dbReference type="Pfam" id="PF08127">
    <property type="entry name" value="Propeptide_C1"/>
    <property type="match status" value="1"/>
</dbReference>
<dbReference type="FunCoup" id="A0A0N7KKI1">
    <property type="interactions" value="18"/>
</dbReference>
<keyword evidence="1" id="KW-0645">Protease</keyword>
<dbReference type="InParanoid" id="A0A0N7KKI1"/>
<evidence type="ECO:0000256" key="6">
    <source>
        <dbReference type="SAM" id="SignalP"/>
    </source>
</evidence>
<feature type="domain" description="Peptidase C1A propeptide" evidence="7">
    <location>
        <begin position="43"/>
        <end position="71"/>
    </location>
</feature>
<evidence type="ECO:0000256" key="2">
    <source>
        <dbReference type="ARBA" id="ARBA00022729"/>
    </source>
</evidence>
<evidence type="ECO:0000256" key="3">
    <source>
        <dbReference type="ARBA" id="ARBA00022801"/>
    </source>
</evidence>
<organism evidence="8 9">
    <name type="scientific">Oryza sativa subsp. japonica</name>
    <name type="common">Rice</name>
    <dbReference type="NCBI Taxonomy" id="39947"/>
    <lineage>
        <taxon>Eukaryota</taxon>
        <taxon>Viridiplantae</taxon>
        <taxon>Streptophyta</taxon>
        <taxon>Embryophyta</taxon>
        <taxon>Tracheophyta</taxon>
        <taxon>Spermatophyta</taxon>
        <taxon>Magnoliopsida</taxon>
        <taxon>Liliopsida</taxon>
        <taxon>Poales</taxon>
        <taxon>Poaceae</taxon>
        <taxon>BOP clade</taxon>
        <taxon>Oryzoideae</taxon>
        <taxon>Oryzeae</taxon>
        <taxon>Oryzinae</taxon>
        <taxon>Oryza</taxon>
        <taxon>Oryza sativa</taxon>
    </lineage>
</organism>
<evidence type="ECO:0000313" key="8">
    <source>
        <dbReference type="EMBL" id="BAS93281.1"/>
    </source>
</evidence>
<dbReference type="PaxDb" id="39947-A0A0N7KKI1"/>
<sequence>MGMPLLLLLLILVAAGPQAGRAAKPIPNLQLMTKEGGSSRIIQDDIIKAINKHPNAGWTAARNPYFANYTVNNNTLLLLFSFFFLRGHLPVVVSIAYIKTFISCLFGGLNNPPVQTAQFKHILGVKPTPHSVLNDVPVKTYPRSLMLPKEFDARSAWSQCNTIGTILGKVTVARVGHLVLWSVSRIVSAFIST</sequence>
<feature type="chain" id="PRO_5006014804" evidence="6">
    <location>
        <begin position="23"/>
        <end position="193"/>
    </location>
</feature>
<keyword evidence="10" id="KW-1267">Proteomics identification</keyword>
<name>A0A0N7KKI1_ORYSJ</name>
<dbReference type="GO" id="GO:0006508">
    <property type="term" value="P:proteolysis"/>
    <property type="evidence" value="ECO:0007669"/>
    <property type="project" value="UniProtKB-KW"/>
</dbReference>
<dbReference type="GO" id="GO:0004197">
    <property type="term" value="F:cysteine-type endopeptidase activity"/>
    <property type="evidence" value="ECO:0007669"/>
    <property type="project" value="InterPro"/>
</dbReference>
<evidence type="ECO:0000256" key="4">
    <source>
        <dbReference type="ARBA" id="ARBA00022807"/>
    </source>
</evidence>
<keyword evidence="4" id="KW-0788">Thiol protease</keyword>
<evidence type="ECO:0000256" key="1">
    <source>
        <dbReference type="ARBA" id="ARBA00022670"/>
    </source>
</evidence>
<dbReference type="STRING" id="39947.A0A0N7KKI1"/>
<dbReference type="eggNOG" id="KOG1543">
    <property type="taxonomic scope" value="Eukaryota"/>
</dbReference>
<dbReference type="InterPro" id="IPR012599">
    <property type="entry name" value="Propeptide_C1A"/>
</dbReference>
<dbReference type="ExpressionAtlas" id="A0A0N7KKI1">
    <property type="expression patterns" value="baseline and differential"/>
</dbReference>
<dbReference type="Proteomes" id="UP000059680">
    <property type="component" value="Chromosome 5"/>
</dbReference>
<reference evidence="9" key="1">
    <citation type="journal article" date="2005" name="Nature">
        <title>The map-based sequence of the rice genome.</title>
        <authorList>
            <consortium name="International rice genome sequencing project (IRGSP)"/>
            <person name="Matsumoto T."/>
            <person name="Wu J."/>
            <person name="Kanamori H."/>
            <person name="Katayose Y."/>
            <person name="Fujisawa M."/>
            <person name="Namiki N."/>
            <person name="Mizuno H."/>
            <person name="Yamamoto K."/>
            <person name="Antonio B.A."/>
            <person name="Baba T."/>
            <person name="Sakata K."/>
            <person name="Nagamura Y."/>
            <person name="Aoki H."/>
            <person name="Arikawa K."/>
            <person name="Arita K."/>
            <person name="Bito T."/>
            <person name="Chiden Y."/>
            <person name="Fujitsuka N."/>
            <person name="Fukunaka R."/>
            <person name="Hamada M."/>
            <person name="Harada C."/>
            <person name="Hayashi A."/>
            <person name="Hijishita S."/>
            <person name="Honda M."/>
            <person name="Hosokawa S."/>
            <person name="Ichikawa Y."/>
            <person name="Idonuma A."/>
            <person name="Iijima M."/>
            <person name="Ikeda M."/>
            <person name="Ikeno M."/>
            <person name="Ito K."/>
            <person name="Ito S."/>
            <person name="Ito T."/>
            <person name="Ito Y."/>
            <person name="Ito Y."/>
            <person name="Iwabuchi A."/>
            <person name="Kamiya K."/>
            <person name="Karasawa W."/>
            <person name="Kurita K."/>
            <person name="Katagiri S."/>
            <person name="Kikuta A."/>
            <person name="Kobayashi H."/>
            <person name="Kobayashi N."/>
            <person name="Machita K."/>
            <person name="Maehara T."/>
            <person name="Masukawa M."/>
            <person name="Mizubayashi T."/>
            <person name="Mukai Y."/>
            <person name="Nagasaki H."/>
            <person name="Nagata Y."/>
            <person name="Naito S."/>
            <person name="Nakashima M."/>
            <person name="Nakama Y."/>
            <person name="Nakamichi Y."/>
            <person name="Nakamura M."/>
            <person name="Meguro A."/>
            <person name="Negishi M."/>
            <person name="Ohta I."/>
            <person name="Ohta T."/>
            <person name="Okamoto M."/>
            <person name="Ono N."/>
            <person name="Saji S."/>
            <person name="Sakaguchi M."/>
            <person name="Sakai K."/>
            <person name="Shibata M."/>
            <person name="Shimokawa T."/>
            <person name="Song J."/>
            <person name="Takazaki Y."/>
            <person name="Terasawa K."/>
            <person name="Tsugane M."/>
            <person name="Tsuji K."/>
            <person name="Ueda S."/>
            <person name="Waki K."/>
            <person name="Yamagata H."/>
            <person name="Yamamoto M."/>
            <person name="Yamamoto S."/>
            <person name="Yamane H."/>
            <person name="Yoshiki S."/>
            <person name="Yoshihara R."/>
            <person name="Yukawa K."/>
            <person name="Zhong H."/>
            <person name="Yano M."/>
            <person name="Yuan Q."/>
            <person name="Ouyang S."/>
            <person name="Liu J."/>
            <person name="Jones K.M."/>
            <person name="Gansberger K."/>
            <person name="Moffat K."/>
            <person name="Hill J."/>
            <person name="Bera J."/>
            <person name="Fadrosh D."/>
            <person name="Jin S."/>
            <person name="Johri S."/>
            <person name="Kim M."/>
            <person name="Overton L."/>
            <person name="Reardon M."/>
            <person name="Tsitrin T."/>
            <person name="Vuong H."/>
            <person name="Weaver B."/>
            <person name="Ciecko A."/>
            <person name="Tallon L."/>
            <person name="Jackson J."/>
            <person name="Pai G."/>
            <person name="Aken S.V."/>
            <person name="Utterback T."/>
            <person name="Reidmuller S."/>
            <person name="Feldblyum T."/>
            <person name="Hsiao J."/>
            <person name="Zismann V."/>
            <person name="Iobst S."/>
            <person name="de Vazeille A.R."/>
            <person name="Buell C.R."/>
            <person name="Ying K."/>
            <person name="Li Y."/>
            <person name="Lu T."/>
            <person name="Huang Y."/>
            <person name="Zhao Q."/>
            <person name="Feng Q."/>
            <person name="Zhang L."/>
            <person name="Zhu J."/>
            <person name="Weng Q."/>
            <person name="Mu J."/>
            <person name="Lu Y."/>
            <person name="Fan D."/>
            <person name="Liu Y."/>
            <person name="Guan J."/>
            <person name="Zhang Y."/>
            <person name="Yu S."/>
            <person name="Liu X."/>
            <person name="Zhang Y."/>
            <person name="Hong G."/>
            <person name="Han B."/>
            <person name="Choisne N."/>
            <person name="Demange N."/>
            <person name="Orjeda G."/>
            <person name="Samain S."/>
            <person name="Cattolico L."/>
            <person name="Pelletier E."/>
            <person name="Couloux A."/>
            <person name="Segurens B."/>
            <person name="Wincker P."/>
            <person name="D'Hont A."/>
            <person name="Scarpelli C."/>
            <person name="Weissenbach J."/>
            <person name="Salanoubat M."/>
            <person name="Quetier F."/>
            <person name="Yu Y."/>
            <person name="Kim H.R."/>
            <person name="Rambo T."/>
            <person name="Currie J."/>
            <person name="Collura K."/>
            <person name="Luo M."/>
            <person name="Yang T."/>
            <person name="Ammiraju J.S.S."/>
            <person name="Engler F."/>
            <person name="Soderlund C."/>
            <person name="Wing R.A."/>
            <person name="Palmer L.E."/>
            <person name="de la Bastide M."/>
            <person name="Spiegel L."/>
            <person name="Nascimento L."/>
            <person name="Zutavern T."/>
            <person name="O'Shaughnessy A."/>
            <person name="Dike S."/>
            <person name="Dedhia N."/>
            <person name="Preston R."/>
            <person name="Balija V."/>
            <person name="McCombie W.R."/>
            <person name="Chow T."/>
            <person name="Chen H."/>
            <person name="Chung M."/>
            <person name="Chen C."/>
            <person name="Shaw J."/>
            <person name="Wu H."/>
            <person name="Hsiao K."/>
            <person name="Chao Y."/>
            <person name="Chu M."/>
            <person name="Cheng C."/>
            <person name="Hour A."/>
            <person name="Lee P."/>
            <person name="Lin S."/>
            <person name="Lin Y."/>
            <person name="Liou J."/>
            <person name="Liu S."/>
            <person name="Hsing Y."/>
            <person name="Raghuvanshi S."/>
            <person name="Mohanty A."/>
            <person name="Bharti A.K."/>
            <person name="Gaur A."/>
            <person name="Gupta V."/>
            <person name="Kumar D."/>
            <person name="Ravi V."/>
            <person name="Vij S."/>
            <person name="Kapur A."/>
            <person name="Khurana P."/>
            <person name="Khurana P."/>
            <person name="Khurana J.P."/>
            <person name="Tyagi A.K."/>
            <person name="Gaikwad K."/>
            <person name="Singh A."/>
            <person name="Dalal V."/>
            <person name="Srivastava S."/>
            <person name="Dixit A."/>
            <person name="Pal A.K."/>
            <person name="Ghazi I.A."/>
            <person name="Yadav M."/>
            <person name="Pandit A."/>
            <person name="Bhargava A."/>
            <person name="Sureshbabu K."/>
            <person name="Batra K."/>
            <person name="Sharma T.R."/>
            <person name="Mohapatra T."/>
            <person name="Singh N.K."/>
            <person name="Messing J."/>
            <person name="Nelson A.B."/>
            <person name="Fuks G."/>
            <person name="Kavchok S."/>
            <person name="Keizer G."/>
            <person name="Linton E."/>
            <person name="Llaca V."/>
            <person name="Song R."/>
            <person name="Tanyolac B."/>
            <person name="Young S."/>
            <person name="Ho-Il K."/>
            <person name="Hahn J.H."/>
            <person name="Sangsakoo G."/>
            <person name="Vanavichit A."/>
            <person name="de Mattos Luiz.A.T."/>
            <person name="Zimmer P.D."/>
            <person name="Malone G."/>
            <person name="Dellagostin O."/>
            <person name="de Oliveira A.C."/>
            <person name="Bevan M."/>
            <person name="Bancroft I."/>
            <person name="Minx P."/>
            <person name="Cordum H."/>
            <person name="Wilson R."/>
            <person name="Cheng Z."/>
            <person name="Jin W."/>
            <person name="Jiang J."/>
            <person name="Leong S.A."/>
            <person name="Iwama H."/>
            <person name="Gojobori T."/>
            <person name="Itoh T."/>
            <person name="Niimura Y."/>
            <person name="Fujii Y."/>
            <person name="Habara T."/>
            <person name="Sakai H."/>
            <person name="Sato Y."/>
            <person name="Wilson G."/>
            <person name="Kumar K."/>
            <person name="McCouch S."/>
            <person name="Juretic N."/>
            <person name="Hoen D."/>
            <person name="Wright S."/>
            <person name="Bruskiewich R."/>
            <person name="Bureau T."/>
            <person name="Miyao A."/>
            <person name="Hirochika H."/>
            <person name="Nishikawa T."/>
            <person name="Kadowaki K."/>
            <person name="Sugiura M."/>
            <person name="Burr B."/>
            <person name="Sasaki T."/>
        </authorList>
    </citation>
    <scope>NUCLEOTIDE SEQUENCE [LARGE SCALE GENOMIC DNA]</scope>
    <source>
        <strain evidence="9">cv. Nipponbare</strain>
    </source>
</reference>
<accession>A0A0N7KKI1</accession>
<keyword evidence="5" id="KW-1015">Disulfide bond</keyword>
<evidence type="ECO:0007829" key="10">
    <source>
        <dbReference type="PeptideAtlas" id="A0A0N7KKI1"/>
    </source>
</evidence>